<feature type="domain" description="Rhodopsin" evidence="8">
    <location>
        <begin position="52"/>
        <end position="287"/>
    </location>
</feature>
<evidence type="ECO:0000256" key="2">
    <source>
        <dbReference type="ARBA" id="ARBA00022692"/>
    </source>
</evidence>
<evidence type="ECO:0000256" key="7">
    <source>
        <dbReference type="SAM" id="Phobius"/>
    </source>
</evidence>
<dbReference type="Pfam" id="PF20684">
    <property type="entry name" value="Fung_rhodopsin"/>
    <property type="match status" value="1"/>
</dbReference>
<feature type="transmembrane region" description="Helical" evidence="7">
    <location>
        <begin position="68"/>
        <end position="89"/>
    </location>
</feature>
<evidence type="ECO:0000259" key="8">
    <source>
        <dbReference type="Pfam" id="PF20684"/>
    </source>
</evidence>
<evidence type="ECO:0000313" key="10">
    <source>
        <dbReference type="Proteomes" id="UP000469558"/>
    </source>
</evidence>
<feature type="transmembrane region" description="Helical" evidence="7">
    <location>
        <begin position="185"/>
        <end position="212"/>
    </location>
</feature>
<comment type="caution">
    <text evidence="9">The sequence shown here is derived from an EMBL/GenBank/DDBJ whole genome shotgun (WGS) entry which is preliminary data.</text>
</comment>
<keyword evidence="10" id="KW-1185">Reference proteome</keyword>
<feature type="compositionally biased region" description="Basic and acidic residues" evidence="6">
    <location>
        <begin position="381"/>
        <end position="399"/>
    </location>
</feature>
<dbReference type="PANTHER" id="PTHR33048">
    <property type="entry name" value="PTH11-LIKE INTEGRAL MEMBRANE PROTEIN (AFU_ORTHOLOGUE AFUA_5G11245)"/>
    <property type="match status" value="1"/>
</dbReference>
<comment type="subcellular location">
    <subcellularLocation>
        <location evidence="1">Membrane</location>
        <topology evidence="1">Multi-pass membrane protein</topology>
    </subcellularLocation>
</comment>
<feature type="region of interest" description="Disordered" evidence="6">
    <location>
        <begin position="297"/>
        <end position="328"/>
    </location>
</feature>
<feature type="region of interest" description="Disordered" evidence="6">
    <location>
        <begin position="357"/>
        <end position="399"/>
    </location>
</feature>
<sequence length="399" mass="43090">MSLDPTTNPRLAAYLEGAMAVAATQDLAQDERSNTRVLSIVFTVLAVVFVGLRFLARHKQNAQYQVDDWLMVLALAFLFGNLACVLVMVNNGLGLHSGALSLNQAMSLGKILLVNEPLYVTNINIIKISLLAMYYRIFPVRDVKIGALILGLISTSWNLALLGLAEGQCTPYAKNWQPWLAGSCIDLHATFLAISVPSILTDVAILCLPLPHVWRLQTNTTQKVSLSVIFLLGSFVVFTSIYRFTVYLNYDANDLPYTLALGCAWNIVELSSGIISACLPCLGPIVRTMIKSIGGTTLGSSGSKNKSGGVNSGLNTIGGTGAKQHRAQRSASFYRLKESQKYNISDSDLRPEHGGKVAVTITGTGGSDSGGDEIPLRAIRHQTDVEQWSEERVEGGDKG</sequence>
<evidence type="ECO:0000256" key="6">
    <source>
        <dbReference type="SAM" id="MobiDB-lite"/>
    </source>
</evidence>
<dbReference type="OrthoDB" id="10017208at2759"/>
<reference evidence="9 10" key="1">
    <citation type="submission" date="2018-05" db="EMBL/GenBank/DDBJ databases">
        <title>Genome sequencing and assembly of the regulated plant pathogen Lachnellula willkommii and related sister species for the development of diagnostic species identification markers.</title>
        <authorList>
            <person name="Giroux E."/>
            <person name="Bilodeau G."/>
        </authorList>
    </citation>
    <scope>NUCLEOTIDE SEQUENCE [LARGE SCALE GENOMIC DNA]</scope>
    <source>
        <strain evidence="9 10">CBS 268.59</strain>
    </source>
</reference>
<feature type="transmembrane region" description="Helical" evidence="7">
    <location>
        <begin position="37"/>
        <end position="56"/>
    </location>
</feature>
<keyword evidence="2 7" id="KW-0812">Transmembrane</keyword>
<dbReference type="EMBL" id="QGMK01003097">
    <property type="protein sequence ID" value="TVY54274.1"/>
    <property type="molecule type" value="Genomic_DNA"/>
</dbReference>
<keyword evidence="4 7" id="KW-0472">Membrane</keyword>
<evidence type="ECO:0000256" key="4">
    <source>
        <dbReference type="ARBA" id="ARBA00023136"/>
    </source>
</evidence>
<comment type="similarity">
    <text evidence="5">Belongs to the SAT4 family.</text>
</comment>
<evidence type="ECO:0000256" key="1">
    <source>
        <dbReference type="ARBA" id="ARBA00004141"/>
    </source>
</evidence>
<dbReference type="InterPro" id="IPR049326">
    <property type="entry name" value="Rhodopsin_dom_fungi"/>
</dbReference>
<dbReference type="GO" id="GO:0016020">
    <property type="term" value="C:membrane"/>
    <property type="evidence" value="ECO:0007669"/>
    <property type="project" value="UniProtKB-SubCell"/>
</dbReference>
<keyword evidence="3 7" id="KW-1133">Transmembrane helix</keyword>
<accession>A0A8T9BQU2</accession>
<name>A0A8T9BQU2_9HELO</name>
<dbReference type="Proteomes" id="UP000469558">
    <property type="component" value="Unassembled WGS sequence"/>
</dbReference>
<protein>
    <submittedName>
        <fullName evidence="9">Satratoxin biosynthesis SC1 cluster protein</fullName>
    </submittedName>
</protein>
<feature type="compositionally biased region" description="Low complexity" evidence="6">
    <location>
        <begin position="297"/>
        <end position="315"/>
    </location>
</feature>
<evidence type="ECO:0000256" key="3">
    <source>
        <dbReference type="ARBA" id="ARBA00022989"/>
    </source>
</evidence>
<dbReference type="PANTHER" id="PTHR33048:SF151">
    <property type="entry name" value="INTEGRAL MEMBRANE PROTEIN"/>
    <property type="match status" value="1"/>
</dbReference>
<feature type="transmembrane region" description="Helical" evidence="7">
    <location>
        <begin position="145"/>
        <end position="165"/>
    </location>
</feature>
<feature type="transmembrane region" description="Helical" evidence="7">
    <location>
        <begin position="118"/>
        <end position="138"/>
    </location>
</feature>
<proteinExistence type="inferred from homology"/>
<organism evidence="9 10">
    <name type="scientific">Lachnellula suecica</name>
    <dbReference type="NCBI Taxonomy" id="602035"/>
    <lineage>
        <taxon>Eukaryota</taxon>
        <taxon>Fungi</taxon>
        <taxon>Dikarya</taxon>
        <taxon>Ascomycota</taxon>
        <taxon>Pezizomycotina</taxon>
        <taxon>Leotiomycetes</taxon>
        <taxon>Helotiales</taxon>
        <taxon>Lachnaceae</taxon>
        <taxon>Lachnellula</taxon>
    </lineage>
</organism>
<evidence type="ECO:0000313" key="9">
    <source>
        <dbReference type="EMBL" id="TVY54274.1"/>
    </source>
</evidence>
<gene>
    <name evidence="9" type="primary">SAT4_5</name>
    <name evidence="9" type="ORF">LSUE1_G009695</name>
</gene>
<feature type="transmembrane region" description="Helical" evidence="7">
    <location>
        <begin position="257"/>
        <end position="282"/>
    </location>
</feature>
<feature type="non-terminal residue" evidence="9">
    <location>
        <position position="1"/>
    </location>
</feature>
<dbReference type="InterPro" id="IPR052337">
    <property type="entry name" value="SAT4-like"/>
</dbReference>
<dbReference type="AlphaFoldDB" id="A0A8T9BQU2"/>
<evidence type="ECO:0000256" key="5">
    <source>
        <dbReference type="ARBA" id="ARBA00038359"/>
    </source>
</evidence>
<feature type="transmembrane region" description="Helical" evidence="7">
    <location>
        <begin position="224"/>
        <end position="245"/>
    </location>
</feature>